<evidence type="ECO:0000313" key="1">
    <source>
        <dbReference type="EMBL" id="MCH5599218.1"/>
    </source>
</evidence>
<comment type="caution">
    <text evidence="1">The sequence shown here is derived from an EMBL/GenBank/DDBJ whole genome shotgun (WGS) entry which is preliminary data.</text>
</comment>
<dbReference type="Proteomes" id="UP001202248">
    <property type="component" value="Unassembled WGS sequence"/>
</dbReference>
<protein>
    <submittedName>
        <fullName evidence="1">Uncharacterized protein</fullName>
    </submittedName>
</protein>
<keyword evidence="2" id="KW-1185">Reference proteome</keyword>
<dbReference type="EMBL" id="JAKWBL010000003">
    <property type="protein sequence ID" value="MCH5599218.1"/>
    <property type="molecule type" value="Genomic_DNA"/>
</dbReference>
<dbReference type="RefSeq" id="WP_240830893.1">
    <property type="nucleotide sequence ID" value="NZ_JAKWBL010000003.1"/>
</dbReference>
<organism evidence="1 2">
    <name type="scientific">Niabella ginsengisoli</name>
    <dbReference type="NCBI Taxonomy" id="522298"/>
    <lineage>
        <taxon>Bacteria</taxon>
        <taxon>Pseudomonadati</taxon>
        <taxon>Bacteroidota</taxon>
        <taxon>Chitinophagia</taxon>
        <taxon>Chitinophagales</taxon>
        <taxon>Chitinophagaceae</taxon>
        <taxon>Niabella</taxon>
    </lineage>
</organism>
<proteinExistence type="predicted"/>
<name>A0ABS9SLF7_9BACT</name>
<reference evidence="1 2" key="1">
    <citation type="submission" date="2022-02" db="EMBL/GenBank/DDBJ databases">
        <authorList>
            <person name="Min J."/>
        </authorList>
    </citation>
    <scope>NUCLEOTIDE SEQUENCE [LARGE SCALE GENOMIC DNA]</scope>
    <source>
        <strain evidence="1 2">GR10-1</strain>
    </source>
</reference>
<gene>
    <name evidence="1" type="ORF">MKP09_15535</name>
</gene>
<evidence type="ECO:0000313" key="2">
    <source>
        <dbReference type="Proteomes" id="UP001202248"/>
    </source>
</evidence>
<accession>A0ABS9SLF7</accession>
<sequence length="82" mass="9066">MICGNEFMEEYPNLSYKIGPLKNSKVTAYIEGGSKELLITTFNNFFAPVEADIEIDIEIDSKISGMSFADEEGIVLGYSSVM</sequence>